<dbReference type="RefSeq" id="WP_007808839.1">
    <property type="nucleotide sequence ID" value="NZ_CP157948.1"/>
</dbReference>
<organism evidence="1">
    <name type="scientific">Rhodanobacter sp. IGA1.0</name>
    <dbReference type="NCBI Taxonomy" id="3158582"/>
    <lineage>
        <taxon>Bacteria</taxon>
        <taxon>Pseudomonadati</taxon>
        <taxon>Pseudomonadota</taxon>
        <taxon>Gammaproteobacteria</taxon>
        <taxon>Lysobacterales</taxon>
        <taxon>Rhodanobacteraceae</taxon>
        <taxon>Rhodanobacter</taxon>
    </lineage>
</organism>
<sequence>MGIGIGMRGTDLRKFLMVARDRNVILLVRHTNEDSLRYVCVPGYYPKPALIKAKTADLNPPAVVRSVGGRMVRQEYVIAGLVVHPGMHPGAYKPAKLHKAMDAWHDGMHYLAENMPAAGDPQRPESWASWGVGRVAHCSAEWRWRVDVDPASRHYGCLQLNHAGKGWVYIHGDYDLKDVIVRGNETDNRRHEGQLHGVRNFTPLLTNMEFERIRVSLNQLIGTDMVQHGAEAQFAWHGDEPITVAFPDWRILLLTDATTVQRWYEDLNRSVLANKGLDYARDRSRMFHFGPQGMFAPGAMPASSWG</sequence>
<name>A0AAU7QFP7_9GAMM</name>
<dbReference type="AlphaFoldDB" id="A0AAU7QFP7"/>
<accession>A0AAU7QFP7</accession>
<gene>
    <name evidence="1" type="ORF">ABNK63_08550</name>
</gene>
<reference evidence="1" key="1">
    <citation type="submission" date="2024-06" db="EMBL/GenBank/DDBJ databases">
        <authorList>
            <person name="Sun Y."/>
        </authorList>
    </citation>
    <scope>NUCLEOTIDE SEQUENCE</scope>
    <source>
        <strain evidence="1">IGA1.0</strain>
    </source>
</reference>
<protein>
    <submittedName>
        <fullName evidence="1">Uncharacterized protein</fullName>
    </submittedName>
</protein>
<evidence type="ECO:0000313" key="1">
    <source>
        <dbReference type="EMBL" id="XBS88479.1"/>
    </source>
</evidence>
<proteinExistence type="predicted"/>
<dbReference type="EMBL" id="CP157948">
    <property type="protein sequence ID" value="XBS88479.1"/>
    <property type="molecule type" value="Genomic_DNA"/>
</dbReference>